<feature type="transmembrane region" description="Helical" evidence="1">
    <location>
        <begin position="236"/>
        <end position="252"/>
    </location>
</feature>
<feature type="transmembrane region" description="Helical" evidence="1">
    <location>
        <begin position="324"/>
        <end position="344"/>
    </location>
</feature>
<feature type="transmembrane region" description="Helical" evidence="1">
    <location>
        <begin position="151"/>
        <end position="171"/>
    </location>
</feature>
<dbReference type="PANTHER" id="PTHR23028:SF134">
    <property type="entry name" value="PUTATIVE (AFU_ORTHOLOGUE AFUA_4G08520)-RELATED"/>
    <property type="match status" value="1"/>
</dbReference>
<evidence type="ECO:0000259" key="2">
    <source>
        <dbReference type="Pfam" id="PF01757"/>
    </source>
</evidence>
<dbReference type="OrthoDB" id="9796461at2"/>
<keyword evidence="1" id="KW-0812">Transmembrane</keyword>
<proteinExistence type="predicted"/>
<keyword evidence="1" id="KW-0472">Membrane</keyword>
<dbReference type="AlphaFoldDB" id="A0A1V2H325"/>
<dbReference type="GO" id="GO:0016747">
    <property type="term" value="F:acyltransferase activity, transferring groups other than amino-acyl groups"/>
    <property type="evidence" value="ECO:0007669"/>
    <property type="project" value="InterPro"/>
</dbReference>
<accession>A0A1V2H325</accession>
<organism evidence="3 4">
    <name type="scientific">Teichococcus deserti</name>
    <dbReference type="NCBI Taxonomy" id="1817963"/>
    <lineage>
        <taxon>Bacteria</taxon>
        <taxon>Pseudomonadati</taxon>
        <taxon>Pseudomonadota</taxon>
        <taxon>Alphaproteobacteria</taxon>
        <taxon>Acetobacterales</taxon>
        <taxon>Roseomonadaceae</taxon>
        <taxon>Roseomonas</taxon>
    </lineage>
</organism>
<reference evidence="3 4" key="1">
    <citation type="submission" date="2016-10" db="EMBL/GenBank/DDBJ databases">
        <title>Draft Genome sequence of Roseomonas sp. strain M3.</title>
        <authorList>
            <person name="Subhash Y."/>
            <person name="Lee S."/>
        </authorList>
    </citation>
    <scope>NUCLEOTIDE SEQUENCE [LARGE SCALE GENOMIC DNA]</scope>
    <source>
        <strain evidence="3 4">M3</strain>
    </source>
</reference>
<dbReference type="EMBL" id="MLCO01000144">
    <property type="protein sequence ID" value="ONG52127.1"/>
    <property type="molecule type" value="Genomic_DNA"/>
</dbReference>
<dbReference type="PANTHER" id="PTHR23028">
    <property type="entry name" value="ACETYLTRANSFERASE"/>
    <property type="match status" value="1"/>
</dbReference>
<feature type="transmembrane region" description="Helical" evidence="1">
    <location>
        <begin position="284"/>
        <end position="304"/>
    </location>
</feature>
<gene>
    <name evidence="3" type="ORF">BKE38_15050</name>
</gene>
<protein>
    <recommendedName>
        <fullName evidence="2">Acyltransferase 3 domain-containing protein</fullName>
    </recommendedName>
</protein>
<feature type="transmembrane region" description="Helical" evidence="1">
    <location>
        <begin position="176"/>
        <end position="192"/>
    </location>
</feature>
<keyword evidence="1" id="KW-1133">Transmembrane helix</keyword>
<feature type="transmembrane region" description="Helical" evidence="1">
    <location>
        <begin position="258"/>
        <end position="277"/>
    </location>
</feature>
<comment type="caution">
    <text evidence="3">The sequence shown here is derived from an EMBL/GenBank/DDBJ whole genome shotgun (WGS) entry which is preliminary data.</text>
</comment>
<evidence type="ECO:0000256" key="1">
    <source>
        <dbReference type="SAM" id="Phobius"/>
    </source>
</evidence>
<feature type="transmembrane region" description="Helical" evidence="1">
    <location>
        <begin position="49"/>
        <end position="69"/>
    </location>
</feature>
<keyword evidence="4" id="KW-1185">Reference proteome</keyword>
<dbReference type="InterPro" id="IPR050879">
    <property type="entry name" value="Acyltransferase_3"/>
</dbReference>
<feature type="transmembrane region" description="Helical" evidence="1">
    <location>
        <begin position="90"/>
        <end position="111"/>
    </location>
</feature>
<name>A0A1V2H325_9PROT</name>
<dbReference type="Pfam" id="PF01757">
    <property type="entry name" value="Acyl_transf_3"/>
    <property type="match status" value="1"/>
</dbReference>
<evidence type="ECO:0000313" key="4">
    <source>
        <dbReference type="Proteomes" id="UP000188879"/>
    </source>
</evidence>
<feature type="transmembrane region" description="Helical" evidence="1">
    <location>
        <begin position="204"/>
        <end position="224"/>
    </location>
</feature>
<dbReference type="Proteomes" id="UP000188879">
    <property type="component" value="Unassembled WGS sequence"/>
</dbReference>
<feature type="domain" description="Acyltransferase 3" evidence="2">
    <location>
        <begin position="22"/>
        <end position="344"/>
    </location>
</feature>
<sequence length="380" mass="41449">MTSQVQNPSALSPDGRRFFVTLDGMRGAAALAVVILHDPGFVLPLLMPSAYLAVDFFFLLSGFVVAHAYGSRLAGGLRIGRFLRDRLIRFYPLYALGLVVGALSGAVALALGGGSMETVQGLLIALGTGLAFLPSPTAHETPGTFPLNGPAWSLFFELLVNIVFACLLPFLSLRRLIAITLLGAVALVWSAMEYGHLDTGSAWFNFWGGFARVGFSFFAGVLLYRLHRQGFVTSRLAWMFPLLLVALLMVDAPPEYRAVFDLACVLLVFPALLLASSMLEPGRWLAPLFVNLGAISFPIYALHVPAQELMRRCVRFLGVDPADLAPWAGFVIIPAMMLGSLWLARHYDRPLQRRLRQRRGGLKLGLAAVRVSDPPIREPS</sequence>
<dbReference type="RefSeq" id="WP_076958164.1">
    <property type="nucleotide sequence ID" value="NZ_MLCO01000144.1"/>
</dbReference>
<dbReference type="InterPro" id="IPR002656">
    <property type="entry name" value="Acyl_transf_3_dom"/>
</dbReference>
<evidence type="ECO:0000313" key="3">
    <source>
        <dbReference type="EMBL" id="ONG52127.1"/>
    </source>
</evidence>